<dbReference type="PROSITE" id="PS00198">
    <property type="entry name" value="4FE4S_FER_1"/>
    <property type="match status" value="1"/>
</dbReference>
<dbReference type="SUPFAM" id="SSF53920">
    <property type="entry name" value="Fe-only hydrogenase"/>
    <property type="match status" value="1"/>
</dbReference>
<dbReference type="OrthoDB" id="9805142at2"/>
<dbReference type="GO" id="GO:0008901">
    <property type="term" value="F:ferredoxin hydrogenase activity"/>
    <property type="evidence" value="ECO:0007669"/>
    <property type="project" value="InterPro"/>
</dbReference>
<evidence type="ECO:0000256" key="10">
    <source>
        <dbReference type="ARBA" id="ARBA00023014"/>
    </source>
</evidence>
<dbReference type="eggNOG" id="COG3383">
    <property type="taxonomic scope" value="Bacteria"/>
</dbReference>
<evidence type="ECO:0000259" key="14">
    <source>
        <dbReference type="PROSITE" id="PS51085"/>
    </source>
</evidence>
<dbReference type="InterPro" id="IPR003149">
    <property type="entry name" value="Fe_hydrogenase_ssu"/>
</dbReference>
<dbReference type="Gene3D" id="4.10.260.20">
    <property type="entry name" value="Iron hydrogenase, small subunit"/>
    <property type="match status" value="1"/>
</dbReference>
<evidence type="ECO:0000256" key="3">
    <source>
        <dbReference type="ARBA" id="ARBA00005404"/>
    </source>
</evidence>
<feature type="domain" description="4Fe-4S ferredoxin-type" evidence="15">
    <location>
        <begin position="138"/>
        <end position="168"/>
    </location>
</feature>
<dbReference type="InterPro" id="IPR036249">
    <property type="entry name" value="Thioredoxin-like_sf"/>
</dbReference>
<keyword evidence="4" id="KW-0004">4Fe-4S</keyword>
<dbReference type="InterPro" id="IPR019574">
    <property type="entry name" value="NADH_UbQ_OxRdtase_Gsu_4Fe4S-bd"/>
</dbReference>
<dbReference type="Pfam" id="PF10588">
    <property type="entry name" value="NADH-G_4Fe-4S_3"/>
    <property type="match status" value="1"/>
</dbReference>
<dbReference type="InterPro" id="IPR013352">
    <property type="entry name" value="Fe_hydrogenase_subset"/>
</dbReference>
<keyword evidence="6" id="KW-0479">Metal-binding</keyword>
<proteinExistence type="inferred from homology"/>
<dbReference type="RefSeq" id="WP_006524080.1">
    <property type="nucleotide sequence ID" value="NC_021184.1"/>
</dbReference>
<comment type="similarity">
    <text evidence="3">Belongs to the complex I 75 kDa subunit family.</text>
</comment>
<feature type="domain" description="4Fe-4S His(Cys)3-ligated-type" evidence="16">
    <location>
        <begin position="79"/>
        <end position="118"/>
    </location>
</feature>
<dbReference type="SUPFAM" id="SSF54862">
    <property type="entry name" value="4Fe-4S ferredoxins"/>
    <property type="match status" value="1"/>
</dbReference>
<dbReference type="InterPro" id="IPR017900">
    <property type="entry name" value="4Fe4S_Fe_S_CS"/>
</dbReference>
<dbReference type="InterPro" id="IPR036991">
    <property type="entry name" value="Fe_hydrogenase_ssu_sf"/>
</dbReference>
<evidence type="ECO:0000256" key="1">
    <source>
        <dbReference type="ARBA" id="ARBA00001966"/>
    </source>
</evidence>
<dbReference type="Gene3D" id="3.40.30.10">
    <property type="entry name" value="Glutaredoxin"/>
    <property type="match status" value="1"/>
</dbReference>
<evidence type="ECO:0000313" key="17">
    <source>
        <dbReference type="EMBL" id="AGL02550.1"/>
    </source>
</evidence>
<dbReference type="CDD" id="cd02980">
    <property type="entry name" value="TRX_Fd_family"/>
    <property type="match status" value="1"/>
</dbReference>
<sequence>MQTGRVIIDGQAVEIAGAKNLLELVRRTGVELPTFCYHSELSVYGACRLCMVEVEKMGLVASCSTPPSEGMVIYTNTMRTKRLRKVILELLLANHDRECPTCVKSTTCKLQKLAKQYGVNKIRFGSRDVKLPIDDSSSSIVKDPNKCILCGDCVRMCKEIQGLGIWDFAFRGSKTQVTTAFGKELSEVDCINCGQCITVCPTGALTAKSEVEQAWKAILDPSKTVVFQIAPAVRVALGEEFGLSAGSAVTGKVVAALKKLGADKVFDTLFAADLTTIEESMEFISRLEKGDKLPLFTSCCPAWVKYCEQAHADLLANISSCRSPQQMFGSLVKKHYAQVIGKEPGEVVCVSVMPCTAKKFEATRPEFTTGGVRDVDIVLTTVELAQMIKEAGIVFNELEPAGFDNPLGMGSGGALIFGASGGVMESVVRFVSGYTSGAEIGRIDFYPVRGMQGLKEAEVEVNGQKLKLAVVNGIANAEKLVQRIKSGEAGYHAVEVMACPGGCIGGGGQPEVNDTAARVQRLKTIYNLDTMEQVHKAQDNIYVNHIINQWLNGTGSATVHHELHTRYVPRRRITGKPIDITELSEDVPVNVSVCVGTGCYLRGSYDVLNMFSDMIKKYGFEGQIKLDGTFCLEKCDQGVSVKVNDEIITGVTRDNAERIFKTRIAMQVDSKY</sequence>
<dbReference type="InterPro" id="IPR017896">
    <property type="entry name" value="4Fe4S_Fe-S-bd"/>
</dbReference>
<dbReference type="PROSITE" id="PS51839">
    <property type="entry name" value="4FE4S_HC3"/>
    <property type="match status" value="1"/>
</dbReference>
<feature type="domain" description="4Fe-4S ferredoxin-type" evidence="15">
    <location>
        <begin position="181"/>
        <end position="210"/>
    </location>
</feature>
<evidence type="ECO:0000256" key="7">
    <source>
        <dbReference type="ARBA" id="ARBA00022737"/>
    </source>
</evidence>
<dbReference type="EMBL" id="CP003273">
    <property type="protein sequence ID" value="AGL02550.1"/>
    <property type="molecule type" value="Genomic_DNA"/>
</dbReference>
<dbReference type="eggNOG" id="COG4624">
    <property type="taxonomic scope" value="Bacteria"/>
</dbReference>
<keyword evidence="9" id="KW-0408">Iron</keyword>
<evidence type="ECO:0000259" key="15">
    <source>
        <dbReference type="PROSITE" id="PS51379"/>
    </source>
</evidence>
<accession>R4KPQ7</accession>
<feature type="domain" description="2Fe-2S ferredoxin-type" evidence="14">
    <location>
        <begin position="1"/>
        <end position="79"/>
    </location>
</feature>
<dbReference type="GO" id="GO:0016020">
    <property type="term" value="C:membrane"/>
    <property type="evidence" value="ECO:0007669"/>
    <property type="project" value="UniProtKB-SubCell"/>
</dbReference>
<evidence type="ECO:0000256" key="4">
    <source>
        <dbReference type="ARBA" id="ARBA00022485"/>
    </source>
</evidence>
<keyword evidence="8" id="KW-1278">Translocase</keyword>
<dbReference type="PROSITE" id="PS51379">
    <property type="entry name" value="4FE4S_FER_2"/>
    <property type="match status" value="2"/>
</dbReference>
<keyword evidence="10" id="KW-0411">Iron-sulfur</keyword>
<keyword evidence="12" id="KW-0472">Membrane</keyword>
<dbReference type="FunFam" id="3.30.70.20:FF:000035">
    <property type="entry name" value="Iron hydrogenase 1"/>
    <property type="match status" value="1"/>
</dbReference>
<comment type="subcellular location">
    <subcellularLocation>
        <location evidence="2">Membrane</location>
    </subcellularLocation>
</comment>
<comment type="cofactor">
    <cofactor evidence="1">
        <name>[4Fe-4S] cluster</name>
        <dbReference type="ChEBI" id="CHEBI:49883"/>
    </cofactor>
</comment>
<evidence type="ECO:0000256" key="9">
    <source>
        <dbReference type="ARBA" id="ARBA00023004"/>
    </source>
</evidence>
<dbReference type="CDD" id="cd00207">
    <property type="entry name" value="fer2"/>
    <property type="match status" value="1"/>
</dbReference>
<dbReference type="SMART" id="SM00902">
    <property type="entry name" value="Fe_hyd_SSU"/>
    <property type="match status" value="1"/>
</dbReference>
<dbReference type="SUPFAM" id="SSF52833">
    <property type="entry name" value="Thioredoxin-like"/>
    <property type="match status" value="1"/>
</dbReference>
<dbReference type="Gene3D" id="3.30.70.20">
    <property type="match status" value="1"/>
</dbReference>
<dbReference type="InterPro" id="IPR000283">
    <property type="entry name" value="NADH_UbQ_OxRdtase_75kDa_su_CS"/>
</dbReference>
<dbReference type="GO" id="GO:0051537">
    <property type="term" value="F:2 iron, 2 sulfur cluster binding"/>
    <property type="evidence" value="ECO:0007669"/>
    <property type="project" value="UniProtKB-KW"/>
</dbReference>
<keyword evidence="5" id="KW-0001">2Fe-2S</keyword>
<dbReference type="PROSITE" id="PS51085">
    <property type="entry name" value="2FE2S_FER_2"/>
    <property type="match status" value="1"/>
</dbReference>
<evidence type="ECO:0000256" key="8">
    <source>
        <dbReference type="ARBA" id="ARBA00022967"/>
    </source>
</evidence>
<protein>
    <submittedName>
        <fullName evidence="17">Hydrogenase, Fe-only</fullName>
    </submittedName>
</protein>
<dbReference type="GO" id="GO:0008137">
    <property type="term" value="F:NADH dehydrogenase (ubiquinone) activity"/>
    <property type="evidence" value="ECO:0007669"/>
    <property type="project" value="InterPro"/>
</dbReference>
<dbReference type="STRING" id="767817.Desgi_3195"/>
<dbReference type="GO" id="GO:0005506">
    <property type="term" value="F:iron ion binding"/>
    <property type="evidence" value="ECO:0007669"/>
    <property type="project" value="InterPro"/>
</dbReference>
<dbReference type="Pfam" id="PF13510">
    <property type="entry name" value="Fer2_4"/>
    <property type="match status" value="1"/>
</dbReference>
<dbReference type="SUPFAM" id="SSF54292">
    <property type="entry name" value="2Fe-2S ferredoxin-like"/>
    <property type="match status" value="1"/>
</dbReference>
<keyword evidence="18" id="KW-1185">Reference proteome</keyword>
<dbReference type="Gene3D" id="3.10.20.740">
    <property type="match status" value="1"/>
</dbReference>
<evidence type="ECO:0000256" key="2">
    <source>
        <dbReference type="ARBA" id="ARBA00004370"/>
    </source>
</evidence>
<dbReference type="Pfam" id="PF02906">
    <property type="entry name" value="Fe_hyd_lg_C"/>
    <property type="match status" value="1"/>
</dbReference>
<dbReference type="KEGG" id="dgi:Desgi_3195"/>
<keyword evidence="7" id="KW-0677">Repeat</keyword>
<evidence type="ECO:0000313" key="18">
    <source>
        <dbReference type="Proteomes" id="UP000013520"/>
    </source>
</evidence>
<dbReference type="AlphaFoldDB" id="R4KPQ7"/>
<evidence type="ECO:0000256" key="6">
    <source>
        <dbReference type="ARBA" id="ARBA00022723"/>
    </source>
</evidence>
<comment type="cofactor">
    <cofactor evidence="13">
        <name>[2Fe-2S] cluster</name>
        <dbReference type="ChEBI" id="CHEBI:190135"/>
    </cofactor>
</comment>
<dbReference type="InterPro" id="IPR050340">
    <property type="entry name" value="Cytosolic_Fe-S_CAF"/>
</dbReference>
<dbReference type="InterPro" id="IPR009016">
    <property type="entry name" value="Fe_hydrogenase"/>
</dbReference>
<dbReference type="Gene3D" id="3.40.50.1780">
    <property type="match status" value="1"/>
</dbReference>
<name>R4KPQ7_9FIRM</name>
<evidence type="ECO:0000256" key="11">
    <source>
        <dbReference type="ARBA" id="ARBA00023027"/>
    </source>
</evidence>
<dbReference type="Pfam" id="PF22117">
    <property type="entry name" value="Fer4_Nqo3"/>
    <property type="match status" value="1"/>
</dbReference>
<dbReference type="InterPro" id="IPR001041">
    <property type="entry name" value="2Fe-2S_ferredoxin-type"/>
</dbReference>
<evidence type="ECO:0000256" key="5">
    <source>
        <dbReference type="ARBA" id="ARBA00022714"/>
    </source>
</evidence>
<dbReference type="PROSITE" id="PS00641">
    <property type="entry name" value="COMPLEX1_75K_1"/>
    <property type="match status" value="1"/>
</dbReference>
<keyword evidence="11" id="KW-0520">NAD</keyword>
<dbReference type="InterPro" id="IPR054351">
    <property type="entry name" value="NADH_UbQ_OxRdtase_ferredoxin"/>
</dbReference>
<dbReference type="FunFam" id="3.10.20.740:FF:000004">
    <property type="entry name" value="NADH-quinone oxidoreductase"/>
    <property type="match status" value="1"/>
</dbReference>
<dbReference type="SMART" id="SM00929">
    <property type="entry name" value="NADH-G_4Fe-4S_3"/>
    <property type="match status" value="1"/>
</dbReference>
<evidence type="ECO:0000259" key="16">
    <source>
        <dbReference type="PROSITE" id="PS51839"/>
    </source>
</evidence>
<dbReference type="InterPro" id="IPR036010">
    <property type="entry name" value="2Fe-2S_ferredoxin-like_sf"/>
</dbReference>
<dbReference type="Pfam" id="PF02256">
    <property type="entry name" value="Fe_hyd_SSU"/>
    <property type="match status" value="1"/>
</dbReference>
<dbReference type="Proteomes" id="UP000013520">
    <property type="component" value="Chromosome"/>
</dbReference>
<dbReference type="InterPro" id="IPR004108">
    <property type="entry name" value="Fe_hydrogenase_lsu_C"/>
</dbReference>
<dbReference type="GO" id="GO:0051539">
    <property type="term" value="F:4 iron, 4 sulfur cluster binding"/>
    <property type="evidence" value="ECO:0007669"/>
    <property type="project" value="UniProtKB-KW"/>
</dbReference>
<evidence type="ECO:0000256" key="12">
    <source>
        <dbReference type="ARBA" id="ARBA00023136"/>
    </source>
</evidence>
<reference evidence="17 18" key="1">
    <citation type="submission" date="2012-01" db="EMBL/GenBank/DDBJ databases">
        <title>Complete sequence of Desulfotomaculum gibsoniae DSM 7213.</title>
        <authorList>
            <consortium name="US DOE Joint Genome Institute"/>
            <person name="Lucas S."/>
            <person name="Han J."/>
            <person name="Lapidus A."/>
            <person name="Cheng J.-F."/>
            <person name="Goodwin L."/>
            <person name="Pitluck S."/>
            <person name="Peters L."/>
            <person name="Ovchinnikova G."/>
            <person name="Teshima H."/>
            <person name="Detter J.C."/>
            <person name="Han C."/>
            <person name="Tapia R."/>
            <person name="Land M."/>
            <person name="Hauser L."/>
            <person name="Kyrpides N."/>
            <person name="Ivanova N."/>
            <person name="Pagani I."/>
            <person name="Parshina S."/>
            <person name="Plugge C."/>
            <person name="Muyzer G."/>
            <person name="Kuever J."/>
            <person name="Ivanova A."/>
            <person name="Nazina T."/>
            <person name="Klenk H.-P."/>
            <person name="Brambilla E."/>
            <person name="Spring S."/>
            <person name="Stams A.F."/>
            <person name="Woyke T."/>
        </authorList>
    </citation>
    <scope>NUCLEOTIDE SEQUENCE [LARGE SCALE GENOMIC DNA]</scope>
    <source>
        <strain evidence="17 18">DSM 7213</strain>
    </source>
</reference>
<dbReference type="GO" id="GO:0042773">
    <property type="term" value="P:ATP synthesis coupled electron transport"/>
    <property type="evidence" value="ECO:0007669"/>
    <property type="project" value="InterPro"/>
</dbReference>
<dbReference type="HOGENOM" id="CLU_018240_2_1_9"/>
<dbReference type="Gene3D" id="3.40.950.10">
    <property type="entry name" value="Fe-only Hydrogenase (Larger Subunit), Chain L, domain 3"/>
    <property type="match status" value="1"/>
</dbReference>
<organism evidence="17 18">
    <name type="scientific">Desulfoscipio gibsoniae DSM 7213</name>
    <dbReference type="NCBI Taxonomy" id="767817"/>
    <lineage>
        <taxon>Bacteria</taxon>
        <taxon>Bacillati</taxon>
        <taxon>Bacillota</taxon>
        <taxon>Clostridia</taxon>
        <taxon>Eubacteriales</taxon>
        <taxon>Desulfallaceae</taxon>
        <taxon>Desulfoscipio</taxon>
    </lineage>
</organism>
<evidence type="ECO:0000256" key="13">
    <source>
        <dbReference type="ARBA" id="ARBA00034078"/>
    </source>
</evidence>
<dbReference type="eggNOG" id="COG1905">
    <property type="taxonomic scope" value="Bacteria"/>
</dbReference>
<dbReference type="Pfam" id="PF01257">
    <property type="entry name" value="2Fe-2S_thioredx"/>
    <property type="match status" value="1"/>
</dbReference>
<dbReference type="PANTHER" id="PTHR11615">
    <property type="entry name" value="NITRATE, FORMATE, IRON DEHYDROGENASE"/>
    <property type="match status" value="1"/>
</dbReference>
<dbReference type="NCBIfam" id="TIGR02512">
    <property type="entry name" value="FeFe_hydrog_A"/>
    <property type="match status" value="1"/>
</dbReference>
<gene>
    <name evidence="17" type="ORF">Desgi_3195</name>
</gene>